<dbReference type="Gene3D" id="1.10.10.60">
    <property type="entry name" value="Homeodomain-like"/>
    <property type="match status" value="1"/>
</dbReference>
<keyword evidence="9" id="KW-0010">Activator</keyword>
<dbReference type="GO" id="GO:0003677">
    <property type="term" value="F:DNA binding"/>
    <property type="evidence" value="ECO:0007669"/>
    <property type="project" value="UniProtKB-KW"/>
</dbReference>
<keyword evidence="2" id="KW-0963">Cytoplasm</keyword>
<dbReference type="Pfam" id="PF00158">
    <property type="entry name" value="Sigma54_activat"/>
    <property type="match status" value="1"/>
</dbReference>
<evidence type="ECO:0000256" key="8">
    <source>
        <dbReference type="ARBA" id="ARBA00023125"/>
    </source>
</evidence>
<dbReference type="SMART" id="SM00091">
    <property type="entry name" value="PAS"/>
    <property type="match status" value="1"/>
</dbReference>
<keyword evidence="7" id="KW-0805">Transcription regulation</keyword>
<dbReference type="PROSITE" id="PS50112">
    <property type="entry name" value="PAS"/>
    <property type="match status" value="1"/>
</dbReference>
<dbReference type="GO" id="GO:0005524">
    <property type="term" value="F:ATP binding"/>
    <property type="evidence" value="ECO:0007669"/>
    <property type="project" value="UniProtKB-KW"/>
</dbReference>
<dbReference type="InterPro" id="IPR003593">
    <property type="entry name" value="AAA+_ATPase"/>
</dbReference>
<comment type="subcellular location">
    <subcellularLocation>
        <location evidence="1">Cytoplasm</location>
    </subcellularLocation>
</comment>
<comment type="caution">
    <text evidence="15">The sequence shown here is derived from an EMBL/GenBank/DDBJ whole genome shotgun (WGS) entry which is preliminary data.</text>
</comment>
<evidence type="ECO:0000256" key="10">
    <source>
        <dbReference type="ARBA" id="ARBA00023163"/>
    </source>
</evidence>
<dbReference type="InterPro" id="IPR025944">
    <property type="entry name" value="Sigma_54_int_dom_CS"/>
</dbReference>
<evidence type="ECO:0000256" key="3">
    <source>
        <dbReference type="ARBA" id="ARBA00022491"/>
    </source>
</evidence>
<dbReference type="InterPro" id="IPR002078">
    <property type="entry name" value="Sigma_54_int"/>
</dbReference>
<dbReference type="SMART" id="SM00382">
    <property type="entry name" value="AAA"/>
    <property type="match status" value="1"/>
</dbReference>
<dbReference type="PANTHER" id="PTHR32071">
    <property type="entry name" value="TRANSCRIPTIONAL REGULATORY PROTEIN"/>
    <property type="match status" value="1"/>
</dbReference>
<dbReference type="SUPFAM" id="SSF46689">
    <property type="entry name" value="Homeodomain-like"/>
    <property type="match status" value="1"/>
</dbReference>
<dbReference type="Gene3D" id="3.30.450.20">
    <property type="entry name" value="PAS domain"/>
    <property type="match status" value="1"/>
</dbReference>
<dbReference type="SUPFAM" id="SSF52540">
    <property type="entry name" value="P-loop containing nucleoside triphosphate hydrolases"/>
    <property type="match status" value="1"/>
</dbReference>
<evidence type="ECO:0000313" key="16">
    <source>
        <dbReference type="Proteomes" id="UP000078358"/>
    </source>
</evidence>
<evidence type="ECO:0000256" key="4">
    <source>
        <dbReference type="ARBA" id="ARBA00022741"/>
    </source>
</evidence>
<sequence length="532" mass="60468">MRLVIECIERVGIAQDLLKLLAEQNINLEAIELEKLAEKGLIYLRTEKVAEHAMQQLITEIQQIASVLTVHTIPHLPQERKQLELQALLEALPNPVLSLDIHGKITFANSQACKLLLPIYRLNLPKRKQDSIQHLEQLPLNEVMPNLNRTKWYGAYLEKGRNAQIAHLQPISHATQFNEQLWQLDLLPLLLREEQQNQIVGYVVNLQPQRMQLDLRHFMASQYSEFDQVVAQSHKMQAVIEQAKKFALLDAPLLIQGETGTGKDLLAKACHQFSFRREQKFIAVNCAGLPAEDAESEMFGHRGNGIDSIGFFEYANGGTVLLDAVAELSLEMQAKLLRFLNDGSFRRVGEDREIQVDVRVICTSQKSLASLVAEGKLREDLYHRLNVLTLNLPPLRERQGDLPLLTEHFVTQISQQLAIEKPTYPPEFVQALQNYYWPGNLRELYNAIFRACSLANGQLSLADLNLPDDVPNDFDLDSLANHSLEELVDRFEASLLRKFYAEYPSTRKLAQRLGLSHTAVANKLRLYGIGKQ</sequence>
<dbReference type="NCBIfam" id="TIGR04381">
    <property type="entry name" value="HTH_TypR"/>
    <property type="match status" value="1"/>
</dbReference>
<dbReference type="InterPro" id="IPR030828">
    <property type="entry name" value="HTH_TyrR"/>
</dbReference>
<keyword evidence="3" id="KW-0678">Repressor</keyword>
<dbReference type="InterPro" id="IPR002912">
    <property type="entry name" value="ACT_dom"/>
</dbReference>
<proteinExistence type="predicted"/>
<feature type="domain" description="PAS" evidence="13">
    <location>
        <begin position="81"/>
        <end position="116"/>
    </location>
</feature>
<dbReference type="CDD" id="cd00009">
    <property type="entry name" value="AAA"/>
    <property type="match status" value="1"/>
</dbReference>
<evidence type="ECO:0000259" key="12">
    <source>
        <dbReference type="PROSITE" id="PS50045"/>
    </source>
</evidence>
<evidence type="ECO:0000259" key="13">
    <source>
        <dbReference type="PROSITE" id="PS50112"/>
    </source>
</evidence>
<dbReference type="PANTHER" id="PTHR32071:SF3">
    <property type="entry name" value="HTH-TYPE TRANSCRIPTIONAL REGULATORY PROTEIN TYRR"/>
    <property type="match status" value="1"/>
</dbReference>
<dbReference type="GO" id="GO:0005737">
    <property type="term" value="C:cytoplasm"/>
    <property type="evidence" value="ECO:0007669"/>
    <property type="project" value="UniProtKB-SubCell"/>
</dbReference>
<evidence type="ECO:0000256" key="2">
    <source>
        <dbReference type="ARBA" id="ARBA00022490"/>
    </source>
</evidence>
<evidence type="ECO:0000256" key="11">
    <source>
        <dbReference type="ARBA" id="ARBA00029500"/>
    </source>
</evidence>
<dbReference type="InterPro" id="IPR025662">
    <property type="entry name" value="Sigma_54_int_dom_ATP-bd_1"/>
</dbReference>
<dbReference type="PATRIC" id="fig|1261658.3.peg.81"/>
<dbReference type="AlphaFoldDB" id="A0A179CYP1"/>
<dbReference type="GO" id="GO:0006355">
    <property type="term" value="P:regulation of DNA-templated transcription"/>
    <property type="evidence" value="ECO:0007669"/>
    <property type="project" value="InterPro"/>
</dbReference>
<dbReference type="Gene3D" id="3.30.70.260">
    <property type="match status" value="1"/>
</dbReference>
<evidence type="ECO:0000313" key="15">
    <source>
        <dbReference type="EMBL" id="OAQ15043.1"/>
    </source>
</evidence>
<feature type="domain" description="ACT" evidence="14">
    <location>
        <begin position="2"/>
        <end position="75"/>
    </location>
</feature>
<dbReference type="Pfam" id="PF18024">
    <property type="entry name" value="HTH_50"/>
    <property type="match status" value="1"/>
</dbReference>
<dbReference type="Pfam" id="PF25601">
    <property type="entry name" value="AAA_lid_14"/>
    <property type="match status" value="1"/>
</dbReference>
<dbReference type="SUPFAM" id="SSF55021">
    <property type="entry name" value="ACT-like"/>
    <property type="match status" value="1"/>
</dbReference>
<dbReference type="PROSITE" id="PS00688">
    <property type="entry name" value="SIGMA54_INTERACT_3"/>
    <property type="match status" value="1"/>
</dbReference>
<dbReference type="Gene3D" id="1.10.8.60">
    <property type="match status" value="1"/>
</dbReference>
<keyword evidence="6" id="KW-0067">ATP-binding</keyword>
<keyword evidence="5" id="KW-0058">Aromatic hydrocarbons catabolism</keyword>
<dbReference type="PROSITE" id="PS51671">
    <property type="entry name" value="ACT"/>
    <property type="match status" value="1"/>
</dbReference>
<feature type="domain" description="Sigma-54 factor interaction" evidence="12">
    <location>
        <begin position="229"/>
        <end position="453"/>
    </location>
</feature>
<reference evidence="15 16" key="1">
    <citation type="submission" date="2014-01" db="EMBL/GenBank/DDBJ databases">
        <authorList>
            <person name="Zuccon D."/>
        </authorList>
    </citation>
    <scope>NUCLEOTIDE SEQUENCE [LARGE SCALE GENOMIC DNA]</scope>
    <source>
        <strain evidence="15 16">Y31</strain>
    </source>
</reference>
<keyword evidence="10" id="KW-0804">Transcription</keyword>
<dbReference type="InterPro" id="IPR000014">
    <property type="entry name" value="PAS"/>
</dbReference>
<dbReference type="Pfam" id="PF13188">
    <property type="entry name" value="PAS_8"/>
    <property type="match status" value="1"/>
</dbReference>
<evidence type="ECO:0000256" key="6">
    <source>
        <dbReference type="ARBA" id="ARBA00022840"/>
    </source>
</evidence>
<evidence type="ECO:0000256" key="9">
    <source>
        <dbReference type="ARBA" id="ARBA00023159"/>
    </source>
</evidence>
<evidence type="ECO:0000259" key="14">
    <source>
        <dbReference type="PROSITE" id="PS51671"/>
    </source>
</evidence>
<dbReference type="EMBL" id="JACI01000001">
    <property type="protein sequence ID" value="OAQ15043.1"/>
    <property type="molecule type" value="Genomic_DNA"/>
</dbReference>
<dbReference type="InterPro" id="IPR009057">
    <property type="entry name" value="Homeodomain-like_sf"/>
</dbReference>
<protein>
    <recommendedName>
        <fullName evidence="11">HTH-type transcriptional regulatory protein TyrR</fullName>
    </recommendedName>
</protein>
<evidence type="ECO:0000256" key="5">
    <source>
        <dbReference type="ARBA" id="ARBA00022797"/>
    </source>
</evidence>
<evidence type="ECO:0000256" key="7">
    <source>
        <dbReference type="ARBA" id="ARBA00023015"/>
    </source>
</evidence>
<dbReference type="InterPro" id="IPR045865">
    <property type="entry name" value="ACT-like_dom_sf"/>
</dbReference>
<gene>
    <name evidence="15" type="ORF">F480_00400</name>
</gene>
<accession>A0A179CYP1</accession>
<dbReference type="FunFam" id="3.40.50.300:FF:000006">
    <property type="entry name" value="DNA-binding transcriptional regulator NtrC"/>
    <property type="match status" value="1"/>
</dbReference>
<name>A0A179CYP1_BIBTR</name>
<dbReference type="PROSITE" id="PS50045">
    <property type="entry name" value="SIGMA54_INTERACT_4"/>
    <property type="match status" value="1"/>
</dbReference>
<dbReference type="PROSITE" id="PS00675">
    <property type="entry name" value="SIGMA54_INTERACT_1"/>
    <property type="match status" value="1"/>
</dbReference>
<dbReference type="Gene3D" id="3.40.50.300">
    <property type="entry name" value="P-loop containing nucleotide triphosphate hydrolases"/>
    <property type="match status" value="1"/>
</dbReference>
<keyword evidence="8" id="KW-0238">DNA-binding</keyword>
<organism evidence="15 16">
    <name type="scientific">Bibersteinia trehalosi Y31</name>
    <dbReference type="NCBI Taxonomy" id="1261658"/>
    <lineage>
        <taxon>Bacteria</taxon>
        <taxon>Pseudomonadati</taxon>
        <taxon>Pseudomonadota</taxon>
        <taxon>Gammaproteobacteria</taxon>
        <taxon>Pasteurellales</taxon>
        <taxon>Pasteurellaceae</taxon>
        <taxon>Bibersteinia</taxon>
    </lineage>
</organism>
<dbReference type="InterPro" id="IPR027417">
    <property type="entry name" value="P-loop_NTPase"/>
</dbReference>
<dbReference type="InterPro" id="IPR058031">
    <property type="entry name" value="AAA_lid_NorR"/>
</dbReference>
<dbReference type="Proteomes" id="UP000078358">
    <property type="component" value="Unassembled WGS sequence"/>
</dbReference>
<evidence type="ECO:0000256" key="1">
    <source>
        <dbReference type="ARBA" id="ARBA00004496"/>
    </source>
</evidence>
<keyword evidence="4" id="KW-0547">Nucleotide-binding</keyword>